<comment type="subcellular location">
    <subcellularLocation>
        <location evidence="1 8">Cell inner membrane</location>
        <topology evidence="1 8">Multi-pass membrane protein</topology>
    </subcellularLocation>
</comment>
<dbReference type="InterPro" id="IPR004681">
    <property type="entry name" value="TRAP_DctM"/>
</dbReference>
<proteinExistence type="predicted"/>
<organism evidence="12 15">
    <name type="scientific">Bradyrhizobium guangdongense</name>
    <dbReference type="NCBI Taxonomy" id="1325090"/>
    <lineage>
        <taxon>Bacteria</taxon>
        <taxon>Pseudomonadati</taxon>
        <taxon>Pseudomonadota</taxon>
        <taxon>Alphaproteobacteria</taxon>
        <taxon>Hyphomicrobiales</taxon>
        <taxon>Nitrobacteraceae</taxon>
        <taxon>Bradyrhizobium</taxon>
    </lineage>
</organism>
<feature type="transmembrane region" description="Helical" evidence="9">
    <location>
        <begin position="100"/>
        <end position="117"/>
    </location>
</feature>
<geneLocation type="plasmid" evidence="13 14">
    <name>unnamed</name>
</geneLocation>
<dbReference type="InterPro" id="IPR055348">
    <property type="entry name" value="DctQ"/>
</dbReference>
<evidence type="ECO:0000256" key="5">
    <source>
        <dbReference type="ARBA" id="ARBA00022692"/>
    </source>
</evidence>
<keyword evidence="14" id="KW-1185">Reference proteome</keyword>
<keyword evidence="7 9" id="KW-0472">Membrane</keyword>
<feature type="transmembrane region" description="Helical" evidence="9">
    <location>
        <begin position="20"/>
        <end position="47"/>
    </location>
</feature>
<dbReference type="Pfam" id="PF06808">
    <property type="entry name" value="DctM"/>
    <property type="match status" value="1"/>
</dbReference>
<evidence type="ECO:0000256" key="1">
    <source>
        <dbReference type="ARBA" id="ARBA00004429"/>
    </source>
</evidence>
<keyword evidence="3" id="KW-1003">Cell membrane</keyword>
<evidence type="ECO:0000313" key="12">
    <source>
        <dbReference type="EMBL" id="GGI27315.1"/>
    </source>
</evidence>
<keyword evidence="5 9" id="KW-0812">Transmembrane</keyword>
<feature type="transmembrane region" description="Helical" evidence="9">
    <location>
        <begin position="137"/>
        <end position="157"/>
    </location>
</feature>
<dbReference type="Proteomes" id="UP000625079">
    <property type="component" value="Unassembled WGS sequence"/>
</dbReference>
<dbReference type="Pfam" id="PF04290">
    <property type="entry name" value="DctQ"/>
    <property type="match status" value="1"/>
</dbReference>
<evidence type="ECO:0000256" key="9">
    <source>
        <dbReference type="SAM" id="Phobius"/>
    </source>
</evidence>
<dbReference type="GO" id="GO:0022857">
    <property type="term" value="F:transmembrane transporter activity"/>
    <property type="evidence" value="ECO:0007669"/>
    <property type="project" value="UniProtKB-UniRule"/>
</dbReference>
<dbReference type="OrthoDB" id="7374726at2"/>
<evidence type="ECO:0000256" key="6">
    <source>
        <dbReference type="ARBA" id="ARBA00022989"/>
    </source>
</evidence>
<evidence type="ECO:0000256" key="8">
    <source>
        <dbReference type="RuleBase" id="RU369079"/>
    </source>
</evidence>
<evidence type="ECO:0000256" key="3">
    <source>
        <dbReference type="ARBA" id="ARBA00022475"/>
    </source>
</evidence>
<dbReference type="PRINTS" id="PR00303">
    <property type="entry name" value="SECYTRNLCASE"/>
</dbReference>
<dbReference type="AlphaFoldDB" id="A0A410VIV9"/>
<dbReference type="PANTHER" id="PTHR33362:SF2">
    <property type="entry name" value="TRAP TRANSPORTER LARGE PERMEASE PROTEIN"/>
    <property type="match status" value="1"/>
</dbReference>
<comment type="function">
    <text evidence="8">Part of the tripartite ATP-independent periplasmic (TRAP) transport system.</text>
</comment>
<feature type="transmembrane region" description="Helical" evidence="9">
    <location>
        <begin position="290"/>
        <end position="312"/>
    </location>
</feature>
<reference evidence="12" key="3">
    <citation type="submission" date="2022-12" db="EMBL/GenBank/DDBJ databases">
        <authorList>
            <person name="Sun Q."/>
            <person name="Zhou Y."/>
        </authorList>
    </citation>
    <scope>NUCLEOTIDE SEQUENCE</scope>
    <source>
        <strain evidence="12">CGMCC 1.15034</strain>
    </source>
</reference>
<name>A0A410VIV9_9BRAD</name>
<feature type="transmembrane region" description="Helical" evidence="9">
    <location>
        <begin position="509"/>
        <end position="539"/>
    </location>
</feature>
<sequence length="622" mass="64956">MTEQVCDVPASGHSHALSRFGLGAIAEIMVAIALALQLAITLLSVLIREVTPFSILSVDETAKLSLSVIAFMGGAIAYRRAEHASIEVITKRLTPHWRQVLGCVVDLGVLVTAISILRGSASLFMVRLDEHLPITGWPTATLVVPLGLGLLLIALTAAERLLAKRGRPLLVALAAATVLAGCLFADASLFTQTFSSRYSLVALLIVLFAMIGIGMPIGFALMAGSLIYLLANDIPLVAIAQSMIDANSNFILLALPFFILAGGIMDQGGISVRFVRFAMSLVGHFRGGLLQVVVITTYLVSGISGSKAADVVAVGSVMRRELERTGYKPQESAAALAASAAMSETIPPSIAMLILGTVTPVSIGTLFVAGLIPAAVIAVMLMLLIYVSARNSGLSANPKATAGERARAGTDALLPLGMPVIMILGIKFGFATPTEVSSIAVLYGLVLASVFYRALTLRACARILIEAGRLTGMVLFIVAAAGAFGWVLTAAGLNAHLSQVVALLGNSKLLFLLGSIALIIIVGALLEGLPAIIILAPVLMPIANQLGIDSIHYAMVIILSIGVGVFMPPVGIGFYIACAVVRADIDQASRSMVPYLVVLCLGVLLIAYVPWFTHALPNLIGK</sequence>
<evidence type="ECO:0000313" key="14">
    <source>
        <dbReference type="Proteomes" id="UP000593880"/>
    </source>
</evidence>
<evidence type="ECO:0000256" key="7">
    <source>
        <dbReference type="ARBA" id="ARBA00023136"/>
    </source>
</evidence>
<dbReference type="Proteomes" id="UP000593880">
    <property type="component" value="Plasmid unnamed"/>
</dbReference>
<dbReference type="NCBIfam" id="TIGR00786">
    <property type="entry name" value="dctM"/>
    <property type="match status" value="1"/>
</dbReference>
<evidence type="ECO:0000259" key="10">
    <source>
        <dbReference type="Pfam" id="PF04290"/>
    </source>
</evidence>
<evidence type="ECO:0000256" key="4">
    <source>
        <dbReference type="ARBA" id="ARBA00022519"/>
    </source>
</evidence>
<dbReference type="RefSeq" id="WP_128929553.1">
    <property type="nucleotide sequence ID" value="NZ_BMHC01000010.1"/>
</dbReference>
<feature type="domain" description="Tripartite ATP-independent periplasmic transporters DctQ component" evidence="10">
    <location>
        <begin position="39"/>
        <end position="162"/>
    </location>
</feature>
<dbReference type="InterPro" id="IPR010656">
    <property type="entry name" value="DctM"/>
</dbReference>
<feature type="transmembrane region" description="Helical" evidence="9">
    <location>
        <begin position="551"/>
        <end position="577"/>
    </location>
</feature>
<keyword evidence="2 8" id="KW-0813">Transport</keyword>
<feature type="transmembrane region" description="Helical" evidence="9">
    <location>
        <begin position="592"/>
        <end position="612"/>
    </location>
</feature>
<feature type="transmembrane region" description="Helical" evidence="9">
    <location>
        <begin position="361"/>
        <end position="387"/>
    </location>
</feature>
<feature type="transmembrane region" description="Helical" evidence="9">
    <location>
        <begin position="202"/>
        <end position="230"/>
    </location>
</feature>
<evidence type="ECO:0000313" key="13">
    <source>
        <dbReference type="EMBL" id="QOZ64826.1"/>
    </source>
</evidence>
<feature type="transmembrane region" description="Helical" evidence="9">
    <location>
        <begin position="169"/>
        <end position="190"/>
    </location>
</feature>
<dbReference type="EMBL" id="BMHC01000010">
    <property type="protein sequence ID" value="GGI27315.1"/>
    <property type="molecule type" value="Genomic_DNA"/>
</dbReference>
<feature type="transmembrane region" description="Helical" evidence="9">
    <location>
        <begin position="250"/>
        <end position="270"/>
    </location>
</feature>
<dbReference type="PANTHER" id="PTHR33362">
    <property type="entry name" value="SIALIC ACID TRAP TRANSPORTER PERMEASE PROTEIN SIAT-RELATED"/>
    <property type="match status" value="1"/>
</dbReference>
<feature type="domain" description="TRAP C4-dicarboxylate transport system permease DctM subunit" evidence="11">
    <location>
        <begin position="204"/>
        <end position="612"/>
    </location>
</feature>
<dbReference type="EMBL" id="CP030058">
    <property type="protein sequence ID" value="QOZ64826.1"/>
    <property type="molecule type" value="Genomic_DNA"/>
</dbReference>
<evidence type="ECO:0000256" key="2">
    <source>
        <dbReference type="ARBA" id="ARBA00022448"/>
    </source>
</evidence>
<protein>
    <submittedName>
        <fullName evidence="12">Membrane protein</fullName>
    </submittedName>
    <submittedName>
        <fullName evidence="13">TRAP transporter permease DctM</fullName>
    </submittedName>
</protein>
<dbReference type="GO" id="GO:0005886">
    <property type="term" value="C:plasma membrane"/>
    <property type="evidence" value="ECO:0007669"/>
    <property type="project" value="UniProtKB-SubCell"/>
</dbReference>
<accession>A0A410VIV9</accession>
<feature type="transmembrane region" description="Helical" evidence="9">
    <location>
        <begin position="436"/>
        <end position="455"/>
    </location>
</feature>
<gene>
    <name evidence="12" type="ORF">GCM10010987_43770</name>
    <name evidence="13" type="ORF">XH86_40085</name>
</gene>
<evidence type="ECO:0000259" key="11">
    <source>
        <dbReference type="Pfam" id="PF06808"/>
    </source>
</evidence>
<evidence type="ECO:0000313" key="15">
    <source>
        <dbReference type="Proteomes" id="UP000625079"/>
    </source>
</evidence>
<feature type="transmembrane region" description="Helical" evidence="9">
    <location>
        <begin position="333"/>
        <end position="355"/>
    </location>
</feature>
<reference evidence="12" key="1">
    <citation type="journal article" date="2014" name="Int. J. Syst. Evol. Microbiol.">
        <title>Complete genome sequence of Corynebacterium casei LMG S-19264T (=DSM 44701T), isolated from a smear-ripened cheese.</title>
        <authorList>
            <consortium name="US DOE Joint Genome Institute (JGI-PGF)"/>
            <person name="Walter F."/>
            <person name="Albersmeier A."/>
            <person name="Kalinowski J."/>
            <person name="Ruckert C."/>
        </authorList>
    </citation>
    <scope>NUCLEOTIDE SEQUENCE</scope>
    <source>
        <strain evidence="12">CGMCC 1.15034</strain>
    </source>
</reference>
<keyword evidence="13" id="KW-0614">Plasmid</keyword>
<feature type="transmembrane region" description="Helical" evidence="9">
    <location>
        <begin position="408"/>
        <end position="430"/>
    </location>
</feature>
<keyword evidence="6 9" id="KW-1133">Transmembrane helix</keyword>
<feature type="transmembrane region" description="Helical" evidence="9">
    <location>
        <begin position="467"/>
        <end position="489"/>
    </location>
</feature>
<reference evidence="13 14" key="2">
    <citation type="submission" date="2018-06" db="EMBL/GenBank/DDBJ databases">
        <title>Comparative genomics of rhizobia nodulating Arachis hypogaea in China.</title>
        <authorList>
            <person name="Li Y."/>
        </authorList>
    </citation>
    <scope>NUCLEOTIDE SEQUENCE [LARGE SCALE GENOMIC DNA]</scope>
    <source>
        <strain evidence="13 14">CCBAU 51658</strain>
        <plasmid evidence="13 14">unnamed</plasmid>
    </source>
</reference>
<keyword evidence="4 8" id="KW-0997">Cell inner membrane</keyword>